<comment type="subcellular location">
    <subcellularLocation>
        <location evidence="5">Cytoplasm</location>
    </subcellularLocation>
</comment>
<dbReference type="InterPro" id="IPR003751">
    <property type="entry name" value="CsrA"/>
</dbReference>
<dbReference type="PANTHER" id="PTHR34984:SF1">
    <property type="entry name" value="CARBON STORAGE REGULATOR"/>
    <property type="match status" value="1"/>
</dbReference>
<dbReference type="OrthoDB" id="9809061at2"/>
<evidence type="ECO:0000256" key="3">
    <source>
        <dbReference type="ARBA" id="ARBA00022845"/>
    </source>
</evidence>
<keyword evidence="7" id="KW-1185">Reference proteome</keyword>
<comment type="function">
    <text evidence="5">A translational regulator that binds mRNA to regulate translation initiation and/or mRNA stability. Usually binds in the 5'-UTR at or near the Shine-Dalgarno sequence preventing ribosome-binding, thus repressing translation. Its main target seems to be the major flagellin gene, while its function is anatagonized by FliW.</text>
</comment>
<dbReference type="InterPro" id="IPR036107">
    <property type="entry name" value="CsrA_sf"/>
</dbReference>
<protein>
    <recommendedName>
        <fullName evidence="5">Translational regulator CsrA</fullName>
    </recommendedName>
</protein>
<reference evidence="7" key="1">
    <citation type="submission" date="2016-10" db="EMBL/GenBank/DDBJ databases">
        <authorList>
            <person name="Varghese N."/>
            <person name="Submissions S."/>
        </authorList>
    </citation>
    <scope>NUCLEOTIDE SEQUENCE [LARGE SCALE GENOMIC DNA]</scope>
    <source>
        <strain evidence="7">DSM 9990</strain>
    </source>
</reference>
<name>A0A1I4W2H0_9BACT</name>
<evidence type="ECO:0000313" key="6">
    <source>
        <dbReference type="EMBL" id="SFN07436.1"/>
    </source>
</evidence>
<accession>A0A1I4W2H0</accession>
<keyword evidence="5" id="KW-1005">Bacterial flagellum biogenesis</keyword>
<dbReference type="NCBIfam" id="TIGR00202">
    <property type="entry name" value="csrA"/>
    <property type="match status" value="1"/>
</dbReference>
<dbReference type="STRING" id="39841.SAMN05660836_02557"/>
<keyword evidence="4 5" id="KW-0694">RNA-binding</keyword>
<keyword evidence="2 5" id="KW-0678">Repressor</keyword>
<keyword evidence="3 5" id="KW-0810">Translation regulation</keyword>
<dbReference type="GO" id="GO:0005829">
    <property type="term" value="C:cytosol"/>
    <property type="evidence" value="ECO:0007669"/>
    <property type="project" value="TreeGrafter"/>
</dbReference>
<dbReference type="HAMAP" id="MF_00167">
    <property type="entry name" value="CsrA"/>
    <property type="match status" value="1"/>
</dbReference>
<dbReference type="GO" id="GO:0006402">
    <property type="term" value="P:mRNA catabolic process"/>
    <property type="evidence" value="ECO:0007669"/>
    <property type="project" value="InterPro"/>
</dbReference>
<dbReference type="RefSeq" id="WP_093396337.1">
    <property type="nucleotide sequence ID" value="NZ_FOUU01000013.1"/>
</dbReference>
<dbReference type="GO" id="GO:0006109">
    <property type="term" value="P:regulation of carbohydrate metabolic process"/>
    <property type="evidence" value="ECO:0007669"/>
    <property type="project" value="InterPro"/>
</dbReference>
<dbReference type="FunFam" id="2.60.40.4380:FF:000002">
    <property type="entry name" value="Translational regulator CsrA"/>
    <property type="match status" value="1"/>
</dbReference>
<dbReference type="GO" id="GO:0048027">
    <property type="term" value="F:mRNA 5'-UTR binding"/>
    <property type="evidence" value="ECO:0007669"/>
    <property type="project" value="UniProtKB-UniRule"/>
</dbReference>
<evidence type="ECO:0000256" key="5">
    <source>
        <dbReference type="HAMAP-Rule" id="MF_00167"/>
    </source>
</evidence>
<evidence type="ECO:0000256" key="2">
    <source>
        <dbReference type="ARBA" id="ARBA00022491"/>
    </source>
</evidence>
<dbReference type="GO" id="GO:1902208">
    <property type="term" value="P:regulation of bacterial-type flagellum assembly"/>
    <property type="evidence" value="ECO:0007669"/>
    <property type="project" value="UniProtKB-UniRule"/>
</dbReference>
<keyword evidence="1 5" id="KW-0963">Cytoplasm</keyword>
<gene>
    <name evidence="5" type="primary">csrA</name>
    <name evidence="6" type="ORF">SAMN05660836_02557</name>
</gene>
<evidence type="ECO:0000256" key="1">
    <source>
        <dbReference type="ARBA" id="ARBA00022490"/>
    </source>
</evidence>
<evidence type="ECO:0000313" key="7">
    <source>
        <dbReference type="Proteomes" id="UP000199611"/>
    </source>
</evidence>
<comment type="similarity">
    <text evidence="5">Belongs to the CsrA/RsmA family.</text>
</comment>
<proteinExistence type="inferred from homology"/>
<organism evidence="6 7">
    <name type="scientific">Thermodesulforhabdus norvegica</name>
    <dbReference type="NCBI Taxonomy" id="39841"/>
    <lineage>
        <taxon>Bacteria</taxon>
        <taxon>Pseudomonadati</taxon>
        <taxon>Thermodesulfobacteriota</taxon>
        <taxon>Syntrophobacteria</taxon>
        <taxon>Syntrophobacterales</taxon>
        <taxon>Thermodesulforhabdaceae</taxon>
        <taxon>Thermodesulforhabdus</taxon>
    </lineage>
</organism>
<dbReference type="GO" id="GO:0044781">
    <property type="term" value="P:bacterial-type flagellum organization"/>
    <property type="evidence" value="ECO:0007669"/>
    <property type="project" value="UniProtKB-KW"/>
</dbReference>
<dbReference type="SUPFAM" id="SSF117130">
    <property type="entry name" value="CsrA-like"/>
    <property type="match status" value="1"/>
</dbReference>
<evidence type="ECO:0000256" key="4">
    <source>
        <dbReference type="ARBA" id="ARBA00022884"/>
    </source>
</evidence>
<sequence length="93" mass="10315">MGTLVLSRKVGQSILIGEDIEIVVTEIGSGRVKLAIRSPRSIPIYRQELYEKIKEENRRAALVDNADLLRLAPLIGKGSVKDQEPSNTTETKK</sequence>
<dbReference type="EMBL" id="FOUU01000013">
    <property type="protein sequence ID" value="SFN07436.1"/>
    <property type="molecule type" value="Genomic_DNA"/>
</dbReference>
<dbReference type="PANTHER" id="PTHR34984">
    <property type="entry name" value="CARBON STORAGE REGULATOR"/>
    <property type="match status" value="1"/>
</dbReference>
<comment type="subunit">
    <text evidence="5">Homodimer; the beta-strands of each monomer intercalate to form a hydrophobic core, while the alpha-helices form wings that extend away from the core.</text>
</comment>
<dbReference type="GO" id="GO:0045947">
    <property type="term" value="P:negative regulation of translational initiation"/>
    <property type="evidence" value="ECO:0007669"/>
    <property type="project" value="UniProtKB-UniRule"/>
</dbReference>
<dbReference type="Pfam" id="PF02599">
    <property type="entry name" value="CsrA"/>
    <property type="match status" value="1"/>
</dbReference>
<dbReference type="Gene3D" id="2.60.40.4380">
    <property type="entry name" value="Translational regulator CsrA"/>
    <property type="match status" value="1"/>
</dbReference>
<dbReference type="Proteomes" id="UP000199611">
    <property type="component" value="Unassembled WGS sequence"/>
</dbReference>
<dbReference type="AlphaFoldDB" id="A0A1I4W2H0"/>